<dbReference type="PANTHER" id="PTHR43776">
    <property type="entry name" value="TRANSPORT ATP-BINDING PROTEIN"/>
    <property type="match status" value="1"/>
</dbReference>
<dbReference type="Pfam" id="PF00005">
    <property type="entry name" value="ABC_tran"/>
    <property type="match status" value="2"/>
</dbReference>
<evidence type="ECO:0000256" key="8">
    <source>
        <dbReference type="ARBA" id="ARBA00023136"/>
    </source>
</evidence>
<protein>
    <submittedName>
        <fullName evidence="12">ATP-binding cassette domain-containing protein</fullName>
    </submittedName>
</protein>
<evidence type="ECO:0000259" key="10">
    <source>
        <dbReference type="PROSITE" id="PS50893"/>
    </source>
</evidence>
<dbReference type="PROSITE" id="PS50928">
    <property type="entry name" value="ABC_TM1"/>
    <property type="match status" value="1"/>
</dbReference>
<comment type="similarity">
    <text evidence="2">Belongs to the ABC transporter superfamily.</text>
</comment>
<dbReference type="Pfam" id="PF00528">
    <property type="entry name" value="BPD_transp_1"/>
    <property type="match status" value="1"/>
</dbReference>
<dbReference type="InterPro" id="IPR027417">
    <property type="entry name" value="P-loop_NTPase"/>
</dbReference>
<gene>
    <name evidence="12" type="ORF">ACFO0B_24265</name>
</gene>
<dbReference type="SUPFAM" id="SSF52540">
    <property type="entry name" value="P-loop containing nucleoside triphosphate hydrolases"/>
    <property type="match status" value="2"/>
</dbReference>
<name>A0ABV8DZ32_9NOCA</name>
<evidence type="ECO:0000256" key="7">
    <source>
        <dbReference type="ARBA" id="ARBA00022989"/>
    </source>
</evidence>
<comment type="similarity">
    <text evidence="9">Belongs to the binding-protein-dependent transport system permease family.</text>
</comment>
<dbReference type="PROSITE" id="PS50893">
    <property type="entry name" value="ABC_TRANSPORTER_2"/>
    <property type="match status" value="2"/>
</dbReference>
<feature type="domain" description="ABC transmembrane type-1" evidence="11">
    <location>
        <begin position="64"/>
        <end position="252"/>
    </location>
</feature>
<comment type="caution">
    <text evidence="12">The sequence shown here is derived from an EMBL/GenBank/DDBJ whole genome shotgun (WGS) entry which is preliminary data.</text>
</comment>
<keyword evidence="6 12" id="KW-0067">ATP-binding</keyword>
<feature type="transmembrane region" description="Helical" evidence="9">
    <location>
        <begin position="128"/>
        <end position="145"/>
    </location>
</feature>
<keyword evidence="7 9" id="KW-1133">Transmembrane helix</keyword>
<keyword evidence="8 9" id="KW-0472">Membrane</keyword>
<evidence type="ECO:0000256" key="5">
    <source>
        <dbReference type="ARBA" id="ARBA00022741"/>
    </source>
</evidence>
<evidence type="ECO:0000313" key="12">
    <source>
        <dbReference type="EMBL" id="MFC3965114.1"/>
    </source>
</evidence>
<dbReference type="Proteomes" id="UP001595696">
    <property type="component" value="Unassembled WGS sequence"/>
</dbReference>
<feature type="transmembrane region" description="Helical" evidence="9">
    <location>
        <begin position="103"/>
        <end position="122"/>
    </location>
</feature>
<evidence type="ECO:0000259" key="11">
    <source>
        <dbReference type="PROSITE" id="PS50928"/>
    </source>
</evidence>
<keyword evidence="4 9" id="KW-0812">Transmembrane</keyword>
<accession>A0ABV8DZ32</accession>
<feature type="transmembrane region" description="Helical" evidence="9">
    <location>
        <begin position="68"/>
        <end position="91"/>
    </location>
</feature>
<evidence type="ECO:0000313" key="13">
    <source>
        <dbReference type="Proteomes" id="UP001595696"/>
    </source>
</evidence>
<dbReference type="InterPro" id="IPR050319">
    <property type="entry name" value="ABC_transp_ATP-bind"/>
</dbReference>
<keyword evidence="3 9" id="KW-0813">Transport</keyword>
<organism evidence="12 13">
    <name type="scientific">Nocardia jiangsuensis</name>
    <dbReference type="NCBI Taxonomy" id="1691563"/>
    <lineage>
        <taxon>Bacteria</taxon>
        <taxon>Bacillati</taxon>
        <taxon>Actinomycetota</taxon>
        <taxon>Actinomycetes</taxon>
        <taxon>Mycobacteriales</taxon>
        <taxon>Nocardiaceae</taxon>
        <taxon>Nocardia</taxon>
    </lineage>
</organism>
<dbReference type="InterPro" id="IPR003439">
    <property type="entry name" value="ABC_transporter-like_ATP-bd"/>
</dbReference>
<sequence length="727" mass="74969">MSGIRTGWAVLAAALLLLVLAGPLLAPHPPTAVAGAPFLPPAAAHPLGTDVIGRDVLSRVLHGGLPLVSIAALSLTLAYAAGAGLGVVAGLRRRADPWISRPVDAIVVLPWFLLLAVIATALGAGPAAVATAAALAAVPWIVRIVRTATVEIAATGYVESARARGEPLWRLALVEVLPNLRPVLAADAGVRLSATVSIVAVSSFLGLGLRPPSADWALMITENRQGFAQQPLAVLAPALLIMVLVVAVNMISDRALDPGAAGPALPPVSGGGGGVRVRGLRVLAADGATVLDGIDLDLPAGSAVAVVGDSGAGKTTLALAILGALPAGLSATGQVSVESGSRAVGYVPQDPGSGLNPALRIGTALAEITRLHGDSVGTALRRVGLPDDRAFRRRHPHQLSGGQQQRVLLAMALLGDPAVVVLDEPTTGLDAAARADLVRTLRRDTAATLLVITHDPAALAPIVQHVAELERGRLISFRPVADLAPAPEVARKTLPHSAREAILRVDGLTTGHRRGRPVATDLSFTLRPGHCLALTGPSGAGKTTVARTLAGLHPPDRGTLTLRGQPLHPRVDHRPIAQRRAIQLVCQNPATSLNPAHSIGTQIARPLRLLRGMTAPAATRETSRLLAAVRLAPELAARRPDRLSGGQQQRAALARALAAGPEVLLCDEITASLDRRAAEVVLDILDDLRGSGVALLVISHQQWVLERLADGIVDLAADHAAGAWRKP</sequence>
<reference evidence="13" key="1">
    <citation type="journal article" date="2019" name="Int. J. Syst. Evol. Microbiol.">
        <title>The Global Catalogue of Microorganisms (GCM) 10K type strain sequencing project: providing services to taxonomists for standard genome sequencing and annotation.</title>
        <authorList>
            <consortium name="The Broad Institute Genomics Platform"/>
            <consortium name="The Broad Institute Genome Sequencing Center for Infectious Disease"/>
            <person name="Wu L."/>
            <person name="Ma J."/>
        </authorList>
    </citation>
    <scope>NUCLEOTIDE SEQUENCE [LARGE SCALE GENOMIC DNA]</scope>
    <source>
        <strain evidence="13">CGMCC 4.7330</strain>
    </source>
</reference>
<feature type="transmembrane region" description="Helical" evidence="9">
    <location>
        <begin position="232"/>
        <end position="251"/>
    </location>
</feature>
<evidence type="ECO:0000256" key="3">
    <source>
        <dbReference type="ARBA" id="ARBA00022448"/>
    </source>
</evidence>
<dbReference type="SMART" id="SM00382">
    <property type="entry name" value="AAA"/>
    <property type="match status" value="2"/>
</dbReference>
<dbReference type="InterPro" id="IPR000515">
    <property type="entry name" value="MetI-like"/>
</dbReference>
<keyword evidence="13" id="KW-1185">Reference proteome</keyword>
<evidence type="ECO:0000256" key="4">
    <source>
        <dbReference type="ARBA" id="ARBA00022692"/>
    </source>
</evidence>
<dbReference type="InterPro" id="IPR017871">
    <property type="entry name" value="ABC_transporter-like_CS"/>
</dbReference>
<comment type="subcellular location">
    <subcellularLocation>
        <location evidence="9">Cell membrane</location>
        <topology evidence="9">Multi-pass membrane protein</topology>
    </subcellularLocation>
    <subcellularLocation>
        <location evidence="1">Membrane</location>
        <topology evidence="1">Multi-pass membrane protein</topology>
    </subcellularLocation>
</comment>
<dbReference type="CDD" id="cd06261">
    <property type="entry name" value="TM_PBP2"/>
    <property type="match status" value="1"/>
</dbReference>
<dbReference type="InterPro" id="IPR035906">
    <property type="entry name" value="MetI-like_sf"/>
</dbReference>
<evidence type="ECO:0000256" key="2">
    <source>
        <dbReference type="ARBA" id="ARBA00005417"/>
    </source>
</evidence>
<dbReference type="PANTHER" id="PTHR43776:SF7">
    <property type="entry name" value="D,D-DIPEPTIDE TRANSPORT ATP-BINDING PROTEIN DDPF-RELATED"/>
    <property type="match status" value="1"/>
</dbReference>
<dbReference type="RefSeq" id="WP_378614868.1">
    <property type="nucleotide sequence ID" value="NZ_JBHSAX010000019.1"/>
</dbReference>
<dbReference type="InterPro" id="IPR003593">
    <property type="entry name" value="AAA+_ATPase"/>
</dbReference>
<proteinExistence type="inferred from homology"/>
<dbReference type="GO" id="GO:0005524">
    <property type="term" value="F:ATP binding"/>
    <property type="evidence" value="ECO:0007669"/>
    <property type="project" value="UniProtKB-KW"/>
</dbReference>
<evidence type="ECO:0000256" key="1">
    <source>
        <dbReference type="ARBA" id="ARBA00004141"/>
    </source>
</evidence>
<dbReference type="Gene3D" id="3.40.50.300">
    <property type="entry name" value="P-loop containing nucleotide triphosphate hydrolases"/>
    <property type="match status" value="2"/>
</dbReference>
<evidence type="ECO:0000256" key="9">
    <source>
        <dbReference type="RuleBase" id="RU363032"/>
    </source>
</evidence>
<dbReference type="PROSITE" id="PS00211">
    <property type="entry name" value="ABC_TRANSPORTER_1"/>
    <property type="match status" value="2"/>
</dbReference>
<dbReference type="EMBL" id="JBHSAX010000019">
    <property type="protein sequence ID" value="MFC3965114.1"/>
    <property type="molecule type" value="Genomic_DNA"/>
</dbReference>
<keyword evidence="5" id="KW-0547">Nucleotide-binding</keyword>
<feature type="domain" description="ABC transporter" evidence="10">
    <location>
        <begin position="503"/>
        <end position="724"/>
    </location>
</feature>
<feature type="domain" description="ABC transporter" evidence="10">
    <location>
        <begin position="275"/>
        <end position="496"/>
    </location>
</feature>
<dbReference type="SUPFAM" id="SSF161098">
    <property type="entry name" value="MetI-like"/>
    <property type="match status" value="1"/>
</dbReference>
<dbReference type="Gene3D" id="1.10.3720.10">
    <property type="entry name" value="MetI-like"/>
    <property type="match status" value="1"/>
</dbReference>
<evidence type="ECO:0000256" key="6">
    <source>
        <dbReference type="ARBA" id="ARBA00022840"/>
    </source>
</evidence>